<reference evidence="9 10" key="1">
    <citation type="submission" date="2016-12" db="EMBL/GenBank/DDBJ databases">
        <title>Draft genome sequences of strains Salinicola socius SMB35, Salinicola sp. MH3R3-1 and Chromohalobacter sp. SMB17 from the Verkhnekamsk potash mining region of Russia.</title>
        <authorList>
            <person name="Mavrodi D.V."/>
            <person name="Olsson B.E."/>
            <person name="Korsakova E.S."/>
            <person name="Pyankova A."/>
            <person name="Mavrodi O.V."/>
            <person name="Plotnikova E.G."/>
        </authorList>
    </citation>
    <scope>NUCLEOTIDE SEQUENCE [LARGE SCALE GENOMIC DNA]</scope>
    <source>
        <strain evidence="9 10">SMB35</strain>
    </source>
</reference>
<dbReference type="GO" id="GO:0009103">
    <property type="term" value="P:lipopolysaccharide biosynthetic process"/>
    <property type="evidence" value="ECO:0007669"/>
    <property type="project" value="UniProtKB-KW"/>
</dbReference>
<organism evidence="9 10">
    <name type="scientific">Salinicola socius</name>
    <dbReference type="NCBI Taxonomy" id="404433"/>
    <lineage>
        <taxon>Bacteria</taxon>
        <taxon>Pseudomonadati</taxon>
        <taxon>Pseudomonadota</taxon>
        <taxon>Gammaproteobacteria</taxon>
        <taxon>Oceanospirillales</taxon>
        <taxon>Halomonadaceae</taxon>
        <taxon>Salinicola</taxon>
    </lineage>
</organism>
<feature type="domain" description="Glycosyltransferase 2-like" evidence="8">
    <location>
        <begin position="8"/>
        <end position="119"/>
    </location>
</feature>
<dbReference type="Proteomes" id="UP000186878">
    <property type="component" value="Unassembled WGS sequence"/>
</dbReference>
<dbReference type="Gene3D" id="3.90.550.10">
    <property type="entry name" value="Spore Coat Polysaccharide Biosynthesis Protein SpsA, Chain A"/>
    <property type="match status" value="1"/>
</dbReference>
<dbReference type="PANTHER" id="PTHR48090:SF3">
    <property type="entry name" value="UNDECAPRENYL-PHOSPHATE 4-DEOXY-4-FORMAMIDO-L-ARABINOSE TRANSFERASE"/>
    <property type="match status" value="1"/>
</dbReference>
<comment type="caution">
    <text evidence="9">The sequence shown here is derived from an EMBL/GenBank/DDBJ whole genome shotgun (WGS) entry which is preliminary data.</text>
</comment>
<proteinExistence type="predicted"/>
<name>A0A1Q8SSN3_9GAMM</name>
<protein>
    <recommendedName>
        <fullName evidence="8">Glycosyltransferase 2-like domain-containing protein</fullName>
    </recommendedName>
</protein>
<evidence type="ECO:0000313" key="10">
    <source>
        <dbReference type="Proteomes" id="UP000186878"/>
    </source>
</evidence>
<evidence type="ECO:0000259" key="8">
    <source>
        <dbReference type="Pfam" id="PF00535"/>
    </source>
</evidence>
<keyword evidence="3" id="KW-0808">Transferase</keyword>
<dbReference type="Pfam" id="PF00535">
    <property type="entry name" value="Glycos_transf_2"/>
    <property type="match status" value="1"/>
</dbReference>
<evidence type="ECO:0000256" key="2">
    <source>
        <dbReference type="ARBA" id="ARBA00022676"/>
    </source>
</evidence>
<keyword evidence="4" id="KW-0812">Transmembrane</keyword>
<dbReference type="PANTHER" id="PTHR48090">
    <property type="entry name" value="UNDECAPRENYL-PHOSPHATE 4-DEOXY-4-FORMAMIDO-L-ARABINOSE TRANSFERASE-RELATED"/>
    <property type="match status" value="1"/>
</dbReference>
<evidence type="ECO:0000256" key="1">
    <source>
        <dbReference type="ARBA" id="ARBA00022475"/>
    </source>
</evidence>
<evidence type="ECO:0000313" key="9">
    <source>
        <dbReference type="EMBL" id="OLO04434.1"/>
    </source>
</evidence>
<dbReference type="STRING" id="404433.BTW07_09810"/>
<dbReference type="GO" id="GO:0099621">
    <property type="term" value="F:undecaprenyl-phosphate 4-deoxy-4-formamido-L-arabinose transferase activity"/>
    <property type="evidence" value="ECO:0007669"/>
    <property type="project" value="TreeGrafter"/>
</dbReference>
<keyword evidence="5" id="KW-0448">Lipopolysaccharide biosynthesis</keyword>
<dbReference type="InterPro" id="IPR029044">
    <property type="entry name" value="Nucleotide-diphossugar_trans"/>
</dbReference>
<evidence type="ECO:0000256" key="4">
    <source>
        <dbReference type="ARBA" id="ARBA00022692"/>
    </source>
</evidence>
<dbReference type="SUPFAM" id="SSF53448">
    <property type="entry name" value="Nucleotide-diphospho-sugar transferases"/>
    <property type="match status" value="1"/>
</dbReference>
<accession>A0A1Q8SSN3</accession>
<dbReference type="EMBL" id="MSDO01000011">
    <property type="protein sequence ID" value="OLO04434.1"/>
    <property type="molecule type" value="Genomic_DNA"/>
</dbReference>
<dbReference type="InterPro" id="IPR001173">
    <property type="entry name" value="Glyco_trans_2-like"/>
</dbReference>
<evidence type="ECO:0000256" key="3">
    <source>
        <dbReference type="ARBA" id="ARBA00022679"/>
    </source>
</evidence>
<dbReference type="InterPro" id="IPR050256">
    <property type="entry name" value="Glycosyltransferase_2"/>
</dbReference>
<keyword evidence="1" id="KW-1003">Cell membrane</keyword>
<dbReference type="RefSeq" id="WP_075569990.1">
    <property type="nucleotide sequence ID" value="NZ_MSDO01000011.1"/>
</dbReference>
<gene>
    <name evidence="9" type="ORF">BTW07_09810</name>
</gene>
<keyword evidence="10" id="KW-1185">Reference proteome</keyword>
<dbReference type="GO" id="GO:0005886">
    <property type="term" value="C:plasma membrane"/>
    <property type="evidence" value="ECO:0007669"/>
    <property type="project" value="TreeGrafter"/>
</dbReference>
<keyword evidence="7" id="KW-0472">Membrane</keyword>
<dbReference type="AlphaFoldDB" id="A0A1Q8SSN3"/>
<sequence>MLELPKLSLVVTVHDTFHQVGRVVAEASSALRHAAKLEFIVIDDASGENDEGELARLAAGDNRIRLYRQATPIGTDAAFWQAGNLARGVWVATLDAEGRDDPHDIPDMLCQAQHQGLALVEGIPLDPRCRWKRAIFRGARKLGIELAGSERAGLRLIRRDVLVALPSVESLHRFLPLLIRRGGGRIGSYRVNLRQAARSSRFSPWYLPARLTAHARDWLGMWWLSRRWHVQRVSSKRRVRGYAR</sequence>
<evidence type="ECO:0000256" key="7">
    <source>
        <dbReference type="ARBA" id="ARBA00023136"/>
    </source>
</evidence>
<evidence type="ECO:0000256" key="5">
    <source>
        <dbReference type="ARBA" id="ARBA00022985"/>
    </source>
</evidence>
<keyword evidence="6" id="KW-1133">Transmembrane helix</keyword>
<evidence type="ECO:0000256" key="6">
    <source>
        <dbReference type="ARBA" id="ARBA00022989"/>
    </source>
</evidence>
<keyword evidence="2" id="KW-0328">Glycosyltransferase</keyword>
<dbReference type="OrthoDB" id="6184233at2"/>